<evidence type="ECO:0000313" key="2">
    <source>
        <dbReference type="EMBL" id="SEN28245.1"/>
    </source>
</evidence>
<dbReference type="OrthoDB" id="3541338at2"/>
<keyword evidence="3" id="KW-1185">Reference proteome</keyword>
<dbReference type="AlphaFoldDB" id="A0A1H8F9K4"/>
<dbReference type="RefSeq" id="WP_055505520.1">
    <property type="nucleotide sequence ID" value="NZ_BBZG01000003.1"/>
</dbReference>
<evidence type="ECO:0008006" key="4">
    <source>
        <dbReference type="Google" id="ProtNLM"/>
    </source>
</evidence>
<feature type="signal peptide" evidence="1">
    <location>
        <begin position="1"/>
        <end position="24"/>
    </location>
</feature>
<evidence type="ECO:0000256" key="1">
    <source>
        <dbReference type="SAM" id="SignalP"/>
    </source>
</evidence>
<keyword evidence="1" id="KW-0732">Signal</keyword>
<name>A0A1H8F9K4_9ACTN</name>
<dbReference type="EMBL" id="FOBF01000024">
    <property type="protein sequence ID" value="SEN28245.1"/>
    <property type="molecule type" value="Genomic_DNA"/>
</dbReference>
<organism evidence="2 3">
    <name type="scientific">Nonomuraea pusilla</name>
    <dbReference type="NCBI Taxonomy" id="46177"/>
    <lineage>
        <taxon>Bacteria</taxon>
        <taxon>Bacillati</taxon>
        <taxon>Actinomycetota</taxon>
        <taxon>Actinomycetes</taxon>
        <taxon>Streptosporangiales</taxon>
        <taxon>Streptosporangiaceae</taxon>
        <taxon>Nonomuraea</taxon>
    </lineage>
</organism>
<feature type="chain" id="PRO_5011451694" description="Bacteriocin (Lactococcin_972)" evidence="1">
    <location>
        <begin position="25"/>
        <end position="98"/>
    </location>
</feature>
<evidence type="ECO:0000313" key="3">
    <source>
        <dbReference type="Proteomes" id="UP000198953"/>
    </source>
</evidence>
<gene>
    <name evidence="2" type="ORF">SAMN05660976_07200</name>
</gene>
<accession>A0A1H8F9K4</accession>
<proteinExistence type="predicted"/>
<dbReference type="STRING" id="46177.SAMN05660976_07200"/>
<protein>
    <recommendedName>
        <fullName evidence="4">Bacteriocin (Lactococcin_972)</fullName>
    </recommendedName>
</protein>
<dbReference type="Proteomes" id="UP000198953">
    <property type="component" value="Unassembled WGS sequence"/>
</dbReference>
<reference evidence="2 3" key="1">
    <citation type="submission" date="2016-10" db="EMBL/GenBank/DDBJ databases">
        <authorList>
            <person name="de Groot N.N."/>
        </authorList>
    </citation>
    <scope>NUCLEOTIDE SEQUENCE [LARGE SCALE GENOMIC DNA]</scope>
    <source>
        <strain evidence="2 3">DSM 43357</strain>
    </source>
</reference>
<sequence length="98" mass="10583">MRKPLLAALAAASVLLAQAPAASAAAQTHAAGWCSEKQPSGRYYYKHAKHWDCVSPGAYCAKEQRGQYGYSMRAAAHAKRYKCAPYAGGAWRWKPAPA</sequence>